<sequence>MSLAKPNDVLGNNLVAASDNSSEGLQIVGTHPDAEVGPDAGTLTRRCASGESSDVVIENGVLEALFKERARRAGSTSAGLQSAFQALFVRCSGSAVTFEQGMLEHCSEVGAGRESAIVRPVHDGSFLMGQGGVFDVN</sequence>
<dbReference type="EMBL" id="AP024747">
    <property type="protein sequence ID" value="BCY26361.1"/>
    <property type="molecule type" value="Genomic_DNA"/>
</dbReference>
<organism evidence="1 2">
    <name type="scientific">Cutibacterium modestum</name>
    <dbReference type="NCBI Taxonomy" id="2559073"/>
    <lineage>
        <taxon>Bacteria</taxon>
        <taxon>Bacillati</taxon>
        <taxon>Actinomycetota</taxon>
        <taxon>Actinomycetes</taxon>
        <taxon>Propionibacteriales</taxon>
        <taxon>Propionibacteriaceae</taxon>
        <taxon>Cutibacterium</taxon>
    </lineage>
</organism>
<evidence type="ECO:0000313" key="2">
    <source>
        <dbReference type="Proteomes" id="UP000825072"/>
    </source>
</evidence>
<name>A0AAD1NX66_9ACTN</name>
<protein>
    <submittedName>
        <fullName evidence="1">Uncharacterized protein</fullName>
    </submittedName>
</protein>
<gene>
    <name evidence="1" type="ORF">KB1_23510</name>
</gene>
<evidence type="ECO:0000313" key="1">
    <source>
        <dbReference type="EMBL" id="BCY26361.1"/>
    </source>
</evidence>
<accession>A0AAD1NX66</accession>
<reference evidence="1" key="1">
    <citation type="submission" date="2021-06" db="EMBL/GenBank/DDBJ databases">
        <title>Genome sequence of Cutibacterium modestum strain KB17-24694.</title>
        <authorList>
            <person name="Dekio I."/>
            <person name="Asahina A."/>
            <person name="Nishida M."/>
        </authorList>
    </citation>
    <scope>NUCLEOTIDE SEQUENCE</scope>
    <source>
        <strain evidence="1">KB17-24694</strain>
    </source>
</reference>
<dbReference type="Proteomes" id="UP000825072">
    <property type="component" value="Chromosome 1"/>
</dbReference>
<dbReference type="AlphaFoldDB" id="A0AAD1NX66"/>
<proteinExistence type="predicted"/>